<name>A0A1K2F0W2_STRAR</name>
<dbReference type="OrthoDB" id="197187at2"/>
<dbReference type="InterPro" id="IPR008727">
    <property type="entry name" value="PAAR_motif"/>
</dbReference>
<feature type="compositionally biased region" description="Low complexity" evidence="1">
    <location>
        <begin position="1"/>
        <end position="20"/>
    </location>
</feature>
<sequence>MSAAAAAAARVGDPTGHPGTVGPPGVPTVLIGGLPAATVGTPHLCAMPPPAVHAPSAISPPGSTTVLIGGQPAARVGDRAACGAPIVSGCPTVLIGG</sequence>
<dbReference type="Pfam" id="PF05488">
    <property type="entry name" value="PAAR_motif"/>
    <property type="match status" value="1"/>
</dbReference>
<protein>
    <submittedName>
        <fullName evidence="2">Zn-binding Pro-Ala-Ala-Arg (PAAR) domain-containing protein, incolved in TypeVI secretion</fullName>
    </submittedName>
</protein>
<proteinExistence type="predicted"/>
<dbReference type="STRING" id="1893.SAMN02787144_102610"/>
<dbReference type="EMBL" id="FPJO01000026">
    <property type="protein sequence ID" value="SFY40868.1"/>
    <property type="molecule type" value="Genomic_DNA"/>
</dbReference>
<dbReference type="Gene3D" id="2.60.200.60">
    <property type="match status" value="1"/>
</dbReference>
<dbReference type="RefSeq" id="WP_072488545.1">
    <property type="nucleotide sequence ID" value="NZ_CP108276.1"/>
</dbReference>
<dbReference type="AlphaFoldDB" id="A0A1K2F0W2"/>
<gene>
    <name evidence="2" type="ORF">SAMN02787144_102610</name>
</gene>
<accession>A0A1K2F0W2</accession>
<reference evidence="2 3" key="1">
    <citation type="submission" date="2016-11" db="EMBL/GenBank/DDBJ databases">
        <authorList>
            <person name="Jaros S."/>
            <person name="Januszkiewicz K."/>
            <person name="Wedrychowicz H."/>
        </authorList>
    </citation>
    <scope>NUCLEOTIDE SEQUENCE [LARGE SCALE GENOMIC DNA]</scope>
    <source>
        <strain evidence="2 3">OK807</strain>
    </source>
</reference>
<evidence type="ECO:0000313" key="3">
    <source>
        <dbReference type="Proteomes" id="UP000181909"/>
    </source>
</evidence>
<feature type="region of interest" description="Disordered" evidence="1">
    <location>
        <begin position="1"/>
        <end position="25"/>
    </location>
</feature>
<organism evidence="2 3">
    <name type="scientific">Streptomyces atratus</name>
    <dbReference type="NCBI Taxonomy" id="1893"/>
    <lineage>
        <taxon>Bacteria</taxon>
        <taxon>Bacillati</taxon>
        <taxon>Actinomycetota</taxon>
        <taxon>Actinomycetes</taxon>
        <taxon>Kitasatosporales</taxon>
        <taxon>Streptomycetaceae</taxon>
        <taxon>Streptomyces</taxon>
    </lineage>
</organism>
<dbReference type="CDD" id="cd14739">
    <property type="entry name" value="PAAR_3"/>
    <property type="match status" value="1"/>
</dbReference>
<dbReference type="Proteomes" id="UP000181909">
    <property type="component" value="Unassembled WGS sequence"/>
</dbReference>
<evidence type="ECO:0000313" key="2">
    <source>
        <dbReference type="EMBL" id="SFY40868.1"/>
    </source>
</evidence>
<evidence type="ECO:0000256" key="1">
    <source>
        <dbReference type="SAM" id="MobiDB-lite"/>
    </source>
</evidence>